<organism evidence="1 2">
    <name type="scientific">Paenibacillus chitinolyticus</name>
    <dbReference type="NCBI Taxonomy" id="79263"/>
    <lineage>
        <taxon>Bacteria</taxon>
        <taxon>Bacillati</taxon>
        <taxon>Bacillota</taxon>
        <taxon>Bacilli</taxon>
        <taxon>Bacillales</taxon>
        <taxon>Paenibacillaceae</taxon>
        <taxon>Paenibacillus</taxon>
    </lineage>
</organism>
<evidence type="ECO:0000313" key="1">
    <source>
        <dbReference type="EMBL" id="QAV20845.1"/>
    </source>
</evidence>
<dbReference type="Proteomes" id="UP000288943">
    <property type="component" value="Chromosome"/>
</dbReference>
<reference evidence="1 2" key="1">
    <citation type="submission" date="2018-01" db="EMBL/GenBank/DDBJ databases">
        <title>The whole genome sequencing and assembly of Paenibacillus chitinolyticus KCCM 41400 strain.</title>
        <authorList>
            <person name="Kim J.-Y."/>
            <person name="Park M.-K."/>
            <person name="Lee Y.-J."/>
            <person name="Yi H."/>
            <person name="Bahn Y.-S."/>
            <person name="Kim J.F."/>
            <person name="Lee D.-W."/>
        </authorList>
    </citation>
    <scope>NUCLEOTIDE SEQUENCE [LARGE SCALE GENOMIC DNA]</scope>
    <source>
        <strain evidence="1 2">KCCM 41400</strain>
    </source>
</reference>
<dbReference type="KEGG" id="pchi:PC41400_25425"/>
<proteinExistence type="predicted"/>
<evidence type="ECO:0000313" key="2">
    <source>
        <dbReference type="Proteomes" id="UP000288943"/>
    </source>
</evidence>
<protein>
    <submittedName>
        <fullName evidence="1">Uncharacterized protein</fullName>
    </submittedName>
</protein>
<dbReference type="AlphaFoldDB" id="A0A410X2K8"/>
<name>A0A410X2K8_9BACL</name>
<accession>A0A410X2K8</accession>
<dbReference type="EMBL" id="CP026520">
    <property type="protein sequence ID" value="QAV20845.1"/>
    <property type="molecule type" value="Genomic_DNA"/>
</dbReference>
<sequence length="84" mass="9484">MRRFLFFVRLMRRKSAVIALPPVYGTCRSQPVMPFAPRGSIRVFAAMFRMTVSAVCGLPYPRVRAACCRQGGHCPRLQTKPPTL</sequence>
<gene>
    <name evidence="1" type="ORF">PC41400_25425</name>
</gene>